<evidence type="ECO:0000256" key="1">
    <source>
        <dbReference type="PROSITE-ProRule" id="PRU00169"/>
    </source>
</evidence>
<dbReference type="GO" id="GO:0000160">
    <property type="term" value="P:phosphorelay signal transduction system"/>
    <property type="evidence" value="ECO:0007669"/>
    <property type="project" value="InterPro"/>
</dbReference>
<dbReference type="InterPro" id="IPR001789">
    <property type="entry name" value="Sig_transdc_resp-reg_receiver"/>
</dbReference>
<feature type="domain" description="Response regulatory" evidence="2">
    <location>
        <begin position="14"/>
        <end position="134"/>
    </location>
</feature>
<feature type="modified residue" description="4-aspartylphosphate" evidence="1">
    <location>
        <position position="67"/>
    </location>
</feature>
<dbReference type="OrthoDB" id="959604at2"/>
<sequence>MEQPLQMKASYYECVFLVDDDEDDQFLLQQVFQQYSPDCTIRLLSNGVELLDALETTCSLPALVMLDLNMPYMSGFEALEAIRKDTRYKSLPIVILTTSDQPVDQQRAIQLGANDFITKPTLLADYSQVVLKLRKEWLVGRCVR</sequence>
<dbReference type="Proteomes" id="UP000248790">
    <property type="component" value="Unassembled WGS sequence"/>
</dbReference>
<comment type="caution">
    <text evidence="3">The sequence shown here is derived from an EMBL/GenBank/DDBJ whole genome shotgun (WGS) entry which is preliminary data.</text>
</comment>
<evidence type="ECO:0000259" key="2">
    <source>
        <dbReference type="PROSITE" id="PS50110"/>
    </source>
</evidence>
<dbReference type="Gene3D" id="3.40.50.2300">
    <property type="match status" value="1"/>
</dbReference>
<evidence type="ECO:0000313" key="3">
    <source>
        <dbReference type="EMBL" id="RAJ98030.1"/>
    </source>
</evidence>
<proteinExistence type="predicted"/>
<gene>
    <name evidence="3" type="ORF">LX87_02937</name>
</gene>
<dbReference type="PANTHER" id="PTHR44520:SF2">
    <property type="entry name" value="RESPONSE REGULATOR RCP1"/>
    <property type="match status" value="1"/>
</dbReference>
<dbReference type="PANTHER" id="PTHR44520">
    <property type="entry name" value="RESPONSE REGULATOR RCP1-RELATED"/>
    <property type="match status" value="1"/>
</dbReference>
<protein>
    <submittedName>
        <fullName evidence="3">CheY-like chemotaxis protein</fullName>
    </submittedName>
</protein>
<keyword evidence="4" id="KW-1185">Reference proteome</keyword>
<evidence type="ECO:0000313" key="4">
    <source>
        <dbReference type="Proteomes" id="UP000248790"/>
    </source>
</evidence>
<dbReference type="InterPro" id="IPR052893">
    <property type="entry name" value="TCS_response_regulator"/>
</dbReference>
<dbReference type="SMART" id="SM00448">
    <property type="entry name" value="REC"/>
    <property type="match status" value="1"/>
</dbReference>
<keyword evidence="1" id="KW-0597">Phosphoprotein</keyword>
<dbReference type="InterPro" id="IPR011006">
    <property type="entry name" value="CheY-like_superfamily"/>
</dbReference>
<name>A0A327WZM6_LARAB</name>
<dbReference type="SUPFAM" id="SSF52172">
    <property type="entry name" value="CheY-like"/>
    <property type="match status" value="1"/>
</dbReference>
<dbReference type="EMBL" id="QLMC01000003">
    <property type="protein sequence ID" value="RAJ98030.1"/>
    <property type="molecule type" value="Genomic_DNA"/>
</dbReference>
<reference evidence="3 4" key="1">
    <citation type="submission" date="2018-06" db="EMBL/GenBank/DDBJ databases">
        <title>Genomic Encyclopedia of Archaeal and Bacterial Type Strains, Phase II (KMG-II): from individual species to whole genera.</title>
        <authorList>
            <person name="Goeker M."/>
        </authorList>
    </citation>
    <scope>NUCLEOTIDE SEQUENCE [LARGE SCALE GENOMIC DNA]</scope>
    <source>
        <strain evidence="3 4">DSM 21851</strain>
    </source>
</reference>
<organism evidence="3 4">
    <name type="scientific">Larkinella arboricola</name>
    <dbReference type="NCBI Taxonomy" id="643671"/>
    <lineage>
        <taxon>Bacteria</taxon>
        <taxon>Pseudomonadati</taxon>
        <taxon>Bacteroidota</taxon>
        <taxon>Cytophagia</taxon>
        <taxon>Cytophagales</taxon>
        <taxon>Spirosomataceae</taxon>
        <taxon>Larkinella</taxon>
    </lineage>
</organism>
<accession>A0A327WZM6</accession>
<dbReference type="AlphaFoldDB" id="A0A327WZM6"/>
<dbReference type="PROSITE" id="PS50110">
    <property type="entry name" value="RESPONSE_REGULATORY"/>
    <property type="match status" value="1"/>
</dbReference>
<dbReference type="Pfam" id="PF00072">
    <property type="entry name" value="Response_reg"/>
    <property type="match status" value="1"/>
</dbReference>